<dbReference type="GO" id="GO:0046872">
    <property type="term" value="F:metal ion binding"/>
    <property type="evidence" value="ECO:0007669"/>
    <property type="project" value="InterPro"/>
</dbReference>
<organism evidence="3 4">
    <name type="scientific">Desulfomicrobium baculatum (strain DSM 4028 / VKM B-1378 / X)</name>
    <name type="common">Desulfovibrio baculatus</name>
    <dbReference type="NCBI Taxonomy" id="525897"/>
    <lineage>
        <taxon>Bacteria</taxon>
        <taxon>Pseudomonadati</taxon>
        <taxon>Thermodesulfobacteriota</taxon>
        <taxon>Desulfovibrionia</taxon>
        <taxon>Desulfovibrionales</taxon>
        <taxon>Desulfomicrobiaceae</taxon>
        <taxon>Desulfomicrobium</taxon>
    </lineage>
</organism>
<dbReference type="CDD" id="cd07709">
    <property type="entry name" value="flavodiiron_proteins_MBL-fold"/>
    <property type="match status" value="1"/>
</dbReference>
<gene>
    <name evidence="3" type="ordered locus">Dbac_2516</name>
</gene>
<protein>
    <submittedName>
        <fullName evidence="3">Beta-lactamase domain protein</fullName>
    </submittedName>
</protein>
<dbReference type="OrthoDB" id="9800607at2"/>
<evidence type="ECO:0000313" key="4">
    <source>
        <dbReference type="Proteomes" id="UP000002216"/>
    </source>
</evidence>
<dbReference type="KEGG" id="dba:Dbac_2516"/>
<keyword evidence="4" id="KW-1185">Reference proteome</keyword>
<dbReference type="GO" id="GO:0016491">
    <property type="term" value="F:oxidoreductase activity"/>
    <property type="evidence" value="ECO:0007669"/>
    <property type="project" value="InterPro"/>
</dbReference>
<reference evidence="3 4" key="1">
    <citation type="journal article" date="2009" name="Stand. Genomic Sci.">
        <title>Complete genome sequence of Desulfomicrobium baculatum type strain (X).</title>
        <authorList>
            <person name="Copeland A."/>
            <person name="Spring S."/>
            <person name="Goker M."/>
            <person name="Schneider S."/>
            <person name="Lapidus A."/>
            <person name="Del Rio T.G."/>
            <person name="Tice H."/>
            <person name="Cheng J.F."/>
            <person name="Chen F."/>
            <person name="Nolan M."/>
            <person name="Bruce D."/>
            <person name="Goodwin L."/>
            <person name="Pitluck S."/>
            <person name="Ivanova N."/>
            <person name="Mavrommatis K."/>
            <person name="Ovchinnikova G."/>
            <person name="Pati A."/>
            <person name="Chen A."/>
            <person name="Palaniappan K."/>
            <person name="Land M."/>
            <person name="Hauser L."/>
            <person name="Chang Y.J."/>
            <person name="Jeffries C.C."/>
            <person name="Meincke L."/>
            <person name="Sims D."/>
            <person name="Brettin T."/>
            <person name="Detter J.C."/>
            <person name="Han C."/>
            <person name="Chain P."/>
            <person name="Bristow J."/>
            <person name="Eisen J.A."/>
            <person name="Markowitz V."/>
            <person name="Hugenholtz P."/>
            <person name="Kyrpides N.C."/>
            <person name="Klenk H.P."/>
            <person name="Lucas S."/>
        </authorList>
    </citation>
    <scope>NUCLEOTIDE SEQUENCE [LARGE SCALE GENOMIC DNA]</scope>
    <source>
        <strain evidence="4">DSM 4028 / VKM B-1378 / X</strain>
    </source>
</reference>
<evidence type="ECO:0000259" key="2">
    <source>
        <dbReference type="PROSITE" id="PS50902"/>
    </source>
</evidence>
<proteinExistence type="inferred from homology"/>
<dbReference type="Gene3D" id="3.60.15.10">
    <property type="entry name" value="Ribonuclease Z/Hydroxyacylglutathione hydrolase-like"/>
    <property type="match status" value="1"/>
</dbReference>
<dbReference type="InterPro" id="IPR036866">
    <property type="entry name" value="RibonucZ/Hydroxyglut_hydro"/>
</dbReference>
<dbReference type="PIRSF" id="PIRSF005243">
    <property type="entry name" value="ROO"/>
    <property type="match status" value="1"/>
</dbReference>
<dbReference type="SMART" id="SM00849">
    <property type="entry name" value="Lactamase_B"/>
    <property type="match status" value="1"/>
</dbReference>
<dbReference type="HOGENOM" id="CLU_017490_0_0_7"/>
<evidence type="ECO:0000256" key="1">
    <source>
        <dbReference type="ARBA" id="ARBA00007121"/>
    </source>
</evidence>
<dbReference type="GO" id="GO:0009055">
    <property type="term" value="F:electron transfer activity"/>
    <property type="evidence" value="ECO:0007669"/>
    <property type="project" value="InterPro"/>
</dbReference>
<feature type="domain" description="Flavodoxin-like" evidence="2">
    <location>
        <begin position="253"/>
        <end position="391"/>
    </location>
</feature>
<dbReference type="InterPro" id="IPR008254">
    <property type="entry name" value="Flavodoxin/NO_synth"/>
</dbReference>
<dbReference type="PANTHER" id="PTHR43717">
    <property type="entry name" value="ANAEROBIC NITRIC OXIDE REDUCTASE FLAVORUBREDOXIN"/>
    <property type="match status" value="1"/>
</dbReference>
<dbReference type="Pfam" id="PF19583">
    <property type="entry name" value="ODP"/>
    <property type="match status" value="1"/>
</dbReference>
<name>C7LS47_DESBD</name>
<dbReference type="SUPFAM" id="SSF56281">
    <property type="entry name" value="Metallo-hydrolase/oxidoreductase"/>
    <property type="match status" value="1"/>
</dbReference>
<evidence type="ECO:0000313" key="3">
    <source>
        <dbReference type="EMBL" id="ACU90595.1"/>
    </source>
</evidence>
<comment type="similarity">
    <text evidence="1">In the N-terminal section; belongs to the zinc metallo-hydrolase group 3 family.</text>
</comment>
<dbReference type="InterPro" id="IPR029039">
    <property type="entry name" value="Flavoprotein-like_sf"/>
</dbReference>
<dbReference type="AlphaFoldDB" id="C7LS47"/>
<dbReference type="Pfam" id="PF00258">
    <property type="entry name" value="Flavodoxin_1"/>
    <property type="match status" value="1"/>
</dbReference>
<dbReference type="Proteomes" id="UP000002216">
    <property type="component" value="Chromosome"/>
</dbReference>
<sequence length="405" mass="45657">MPVTEIKKDIYWVGVVDWNIHDFHGYSKAPQGTTYNAYLVIDDKVTLFDSVPAKFQMDLYHQIRSIIELEKIDYIVCNHIEPDHSGAMPFLMEKIQPEKVFCSKMGHRMLLDHFHQPDWPYHPVQTGDSISLGKRTVQFMETRMLHWPDSMFSYIPEDKLLISNDAFGQNIASSERFDDEIDLAMLMAEASHYYYNIVLPFSPRVIAVLDEVAKLGLEIDMIAPDHGIIWRSNVPLILEAYRDYAEQKPNKKAVIVYDTMWHSTEKMAKAIAEGLMEEGVAVRIMHLKQYHHSDVMGALADATGIICGSPTHNNGIMPLMADFLTYMKGLKPLGRVGAAFASFGWSGESLSVVTEWLKSAKIEVVEPGVKCKNVPDHAKLAECKELGRQVGKAIVAKVDAEAAAE</sequence>
<dbReference type="PANTHER" id="PTHR43717:SF1">
    <property type="entry name" value="ANAEROBIC NITRIC OXIDE REDUCTASE FLAVORUBREDOXIN"/>
    <property type="match status" value="1"/>
</dbReference>
<accession>C7LS47</accession>
<dbReference type="RefSeq" id="WP_015774684.1">
    <property type="nucleotide sequence ID" value="NC_013173.1"/>
</dbReference>
<dbReference type="STRING" id="525897.Dbac_2516"/>
<dbReference type="SUPFAM" id="SSF52218">
    <property type="entry name" value="Flavoproteins"/>
    <property type="match status" value="1"/>
</dbReference>
<dbReference type="eggNOG" id="COG0426">
    <property type="taxonomic scope" value="Bacteria"/>
</dbReference>
<dbReference type="InterPro" id="IPR016440">
    <property type="entry name" value="Rubredoxin-O_OxRdtase"/>
</dbReference>
<dbReference type="GO" id="GO:0010181">
    <property type="term" value="F:FMN binding"/>
    <property type="evidence" value="ECO:0007669"/>
    <property type="project" value="InterPro"/>
</dbReference>
<dbReference type="InterPro" id="IPR001279">
    <property type="entry name" value="Metallo-B-lactamas"/>
</dbReference>
<dbReference type="InterPro" id="IPR045761">
    <property type="entry name" value="ODP_dom"/>
</dbReference>
<dbReference type="Gene3D" id="3.40.50.360">
    <property type="match status" value="1"/>
</dbReference>
<dbReference type="PROSITE" id="PS50902">
    <property type="entry name" value="FLAVODOXIN_LIKE"/>
    <property type="match status" value="1"/>
</dbReference>
<dbReference type="EMBL" id="CP001629">
    <property type="protein sequence ID" value="ACU90595.1"/>
    <property type="molecule type" value="Genomic_DNA"/>
</dbReference>